<evidence type="ECO:0000256" key="13">
    <source>
        <dbReference type="ARBA" id="ARBA00034099"/>
    </source>
</evidence>
<evidence type="ECO:0000259" key="17">
    <source>
        <dbReference type="Pfam" id="PF02932"/>
    </source>
</evidence>
<dbReference type="CDD" id="cd19051">
    <property type="entry name" value="LGIC_TM_cation"/>
    <property type="match status" value="2"/>
</dbReference>
<evidence type="ECO:0000313" key="18">
    <source>
        <dbReference type="Proteomes" id="UP000095280"/>
    </source>
</evidence>
<dbReference type="PANTHER" id="PTHR18945">
    <property type="entry name" value="NEUROTRANSMITTER GATED ION CHANNEL"/>
    <property type="match status" value="1"/>
</dbReference>
<feature type="domain" description="Neurotransmitter-gated ion-channel transmembrane" evidence="17">
    <location>
        <begin position="759"/>
        <end position="979"/>
    </location>
</feature>
<evidence type="ECO:0000256" key="15">
    <source>
        <dbReference type="SAM" id="MobiDB-lite"/>
    </source>
</evidence>
<dbReference type="InterPro" id="IPR006201">
    <property type="entry name" value="Neur_channel"/>
</dbReference>
<evidence type="ECO:0000256" key="14">
    <source>
        <dbReference type="RuleBase" id="RU000687"/>
    </source>
</evidence>
<evidence type="ECO:0000256" key="7">
    <source>
        <dbReference type="ARBA" id="ARBA00023136"/>
    </source>
</evidence>
<keyword evidence="12 14" id="KW-0407">Ion channel</keyword>
<feature type="transmembrane region" description="Helical" evidence="14">
    <location>
        <begin position="753"/>
        <end position="778"/>
    </location>
</feature>
<keyword evidence="1 14" id="KW-0813">Transport</keyword>
<dbReference type="AlphaFoldDB" id="A0A1I8GLZ5"/>
<keyword evidence="4 14" id="KW-1133">Transmembrane helix</keyword>
<dbReference type="InterPro" id="IPR038050">
    <property type="entry name" value="Neuro_actylchol_rec"/>
</dbReference>
<dbReference type="Gene3D" id="1.20.58.390">
    <property type="entry name" value="Neurotransmitter-gated ion-channel transmembrane domain"/>
    <property type="match status" value="3"/>
</dbReference>
<dbReference type="SUPFAM" id="SSF90112">
    <property type="entry name" value="Neurotransmitter-gated ion-channel transmembrane pore"/>
    <property type="match status" value="2"/>
</dbReference>
<feature type="transmembrane region" description="Helical" evidence="14">
    <location>
        <begin position="518"/>
        <end position="536"/>
    </location>
</feature>
<evidence type="ECO:0000259" key="16">
    <source>
        <dbReference type="Pfam" id="PF02931"/>
    </source>
</evidence>
<organism evidence="18 19">
    <name type="scientific">Macrostomum lignano</name>
    <dbReference type="NCBI Taxonomy" id="282301"/>
    <lineage>
        <taxon>Eukaryota</taxon>
        <taxon>Metazoa</taxon>
        <taxon>Spiralia</taxon>
        <taxon>Lophotrochozoa</taxon>
        <taxon>Platyhelminthes</taxon>
        <taxon>Rhabditophora</taxon>
        <taxon>Macrostomorpha</taxon>
        <taxon>Macrostomida</taxon>
        <taxon>Macrostomidae</taxon>
        <taxon>Macrostomum</taxon>
    </lineage>
</organism>
<feature type="transmembrane region" description="Helical" evidence="14">
    <location>
        <begin position="814"/>
        <end position="837"/>
    </location>
</feature>
<evidence type="ECO:0000256" key="1">
    <source>
        <dbReference type="ARBA" id="ARBA00022448"/>
    </source>
</evidence>
<dbReference type="PROSITE" id="PS00236">
    <property type="entry name" value="NEUROTR_ION_CHANNEL"/>
    <property type="match status" value="2"/>
</dbReference>
<dbReference type="InterPro" id="IPR002394">
    <property type="entry name" value="Nicotinic_acetylcholine_rcpt"/>
</dbReference>
<dbReference type="PRINTS" id="PR00254">
    <property type="entry name" value="NICOTINICR"/>
</dbReference>
<comment type="caution">
    <text evidence="14">Lacks conserved residue(s) required for the propagation of feature annotation.</text>
</comment>
<proteinExistence type="inferred from homology"/>
<dbReference type="WBParaSite" id="maker-uti_cns_0002437-snap-gene-0.11-mRNA-1">
    <property type="protein sequence ID" value="maker-uti_cns_0002437-snap-gene-0.11-mRNA-1"/>
    <property type="gene ID" value="maker-uti_cns_0002437-snap-gene-0.11"/>
</dbReference>
<keyword evidence="7 14" id="KW-0472">Membrane</keyword>
<name>A0A1I8GLZ5_9PLAT</name>
<dbReference type="Proteomes" id="UP000095280">
    <property type="component" value="Unplaced"/>
</dbReference>
<evidence type="ECO:0000256" key="10">
    <source>
        <dbReference type="ARBA" id="ARBA00023180"/>
    </source>
</evidence>
<evidence type="ECO:0000256" key="3">
    <source>
        <dbReference type="ARBA" id="ARBA00022692"/>
    </source>
</evidence>
<keyword evidence="6 14" id="KW-0406">Ion transport</keyword>
<keyword evidence="10" id="KW-0325">Glycoprotein</keyword>
<keyword evidence="2" id="KW-1003">Cell membrane</keyword>
<dbReference type="InterPro" id="IPR036734">
    <property type="entry name" value="Neur_chan_lig-bd_sf"/>
</dbReference>
<evidence type="ECO:0000256" key="12">
    <source>
        <dbReference type="ARBA" id="ARBA00023303"/>
    </source>
</evidence>
<protein>
    <submittedName>
        <fullName evidence="19">Neur_chan_LBD domain-containing protein</fullName>
    </submittedName>
</protein>
<evidence type="ECO:0000256" key="11">
    <source>
        <dbReference type="ARBA" id="ARBA00023286"/>
    </source>
</evidence>
<keyword evidence="18" id="KW-1185">Reference proteome</keyword>
<accession>A0A1I8GLZ5</accession>
<sequence>MHNHGLPPSCRIQEWQDERLHWDPSDYNGLQVLRVPCQKIWLPDIVLYNSADDFTTGYMQSKAMVDSSGTVFWPPPAKLRSTCKIDITYFPFDDQVCTMKFGSWTYDGVKRGLVGRIEPTMREQSPEASPLGVGGQHRGLAVAYHPVLHFGSQGVGGRTVGQDQRDGRFVQYAGKFVGAVWNMSPQDLDKLGLLALTPLVSSGSCAIACPDAGEGEVRQTVATAGEVARYRSVTGVPDVTDVRQHATTDAVGGLADVDRVVAPAAEHGIDGVRGVAVDPLTDDELDCHGGEPGVRLAALAESGRVARQEAELPPSGRVEAELRQHVVLDGAEEAPAVALVLHQIRHQPGARCVEVGHPGASPGVPEELGLYHAPESSLRMEGAAVDEDSAVAQLKSDVGVEGVQVLMELDQLRLCATPHSKDVVDVAEPQAGLLRAGLQASLLPIAHLHKWHNSRSPAGSEFQTVYPISPVPYPDIKFHIVIQRRTLYYLFNIIFPCLWLTLLSLLGFWLPPDSGEKITLGITVLLAFSVFMLLIAENMPATSEFVPLIVTNQRDIVNAYFSPPNFCSAGAGAPVPDEQALMKRILAGYDSAVRPVLNSSSQVMVKFGFALILIADMDEVNQVLTTNVWLEQEWQDERLHWDPSDYNGLQVLRVPCQKIWLPDIVLYNSADDFTTGYMQSKAMVDSSGTVFWPPPAKLRSTCKIDITYFPFDDQVCTMKFGSWTYDGYQTVYPISPVPYPDIKFHIVIQRRTLYYLFNIIFPCLWLTLLSLLGFWLPPDSGEKITLGITVLLAFSVFMLLIAENMPATSEFVPLIGIYLTVTMSTTSLSIVLTVFVLHLHHVGPNDRPVPRQLRSLLFNRLAPLLCMSSVARYQRKAGRRRQRYEESRREVSAAADAAQTEASNGSGGGVEGKSTTMEADKRYRQYDRMQRHLRYLMRKQAEDEAAQLLINDWRMLAFIVDRMLFWLFLVAASASTLIILVIMPLFKEVV</sequence>
<dbReference type="InterPro" id="IPR018000">
    <property type="entry name" value="Neurotransmitter_ion_chnl_CS"/>
</dbReference>
<evidence type="ECO:0000256" key="2">
    <source>
        <dbReference type="ARBA" id="ARBA00022475"/>
    </source>
</evidence>
<evidence type="ECO:0000256" key="8">
    <source>
        <dbReference type="ARBA" id="ARBA00023157"/>
    </source>
</evidence>
<dbReference type="Pfam" id="PF02932">
    <property type="entry name" value="Neur_chan_memb"/>
    <property type="match status" value="2"/>
</dbReference>
<feature type="transmembrane region" description="Helical" evidence="14">
    <location>
        <begin position="964"/>
        <end position="986"/>
    </location>
</feature>
<feature type="transmembrane region" description="Helical" evidence="14">
    <location>
        <begin position="487"/>
        <end position="512"/>
    </location>
</feature>
<dbReference type="SUPFAM" id="SSF63712">
    <property type="entry name" value="Nicotinic receptor ligand binding domain-like"/>
    <property type="match status" value="2"/>
</dbReference>
<feature type="domain" description="Neurotransmitter-gated ion-channel ligand-binding" evidence="16">
    <location>
        <begin position="578"/>
        <end position="730"/>
    </location>
</feature>
<feature type="transmembrane region" description="Helical" evidence="14">
    <location>
        <begin position="857"/>
        <end position="873"/>
    </location>
</feature>
<feature type="region of interest" description="Disordered" evidence="15">
    <location>
        <begin position="881"/>
        <end position="917"/>
    </location>
</feature>
<dbReference type="PRINTS" id="PR00252">
    <property type="entry name" value="NRIONCHANNEL"/>
</dbReference>
<reference evidence="19" key="1">
    <citation type="submission" date="2016-11" db="UniProtKB">
        <authorList>
            <consortium name="WormBaseParasite"/>
        </authorList>
    </citation>
    <scope>IDENTIFICATION</scope>
</reference>
<dbReference type="InterPro" id="IPR006202">
    <property type="entry name" value="Neur_chan_lig-bd"/>
</dbReference>
<evidence type="ECO:0000313" key="19">
    <source>
        <dbReference type="WBParaSite" id="maker-uti_cns_0002437-snap-gene-0.11-mRNA-1"/>
    </source>
</evidence>
<keyword evidence="3 14" id="KW-0812">Transmembrane</keyword>
<dbReference type="Pfam" id="PF02931">
    <property type="entry name" value="Neur_chan_LBD"/>
    <property type="match status" value="2"/>
</dbReference>
<keyword evidence="5" id="KW-0770">Synapse</keyword>
<dbReference type="InterPro" id="IPR006029">
    <property type="entry name" value="Neurotrans-gated_channel_TM"/>
</dbReference>
<dbReference type="GO" id="GO:0004888">
    <property type="term" value="F:transmembrane signaling receptor activity"/>
    <property type="evidence" value="ECO:0007669"/>
    <property type="project" value="InterPro"/>
</dbReference>
<feature type="transmembrane region" description="Helical" evidence="14">
    <location>
        <begin position="784"/>
        <end position="802"/>
    </location>
</feature>
<evidence type="ECO:0000256" key="5">
    <source>
        <dbReference type="ARBA" id="ARBA00023018"/>
    </source>
</evidence>
<dbReference type="GO" id="GO:0045211">
    <property type="term" value="C:postsynaptic membrane"/>
    <property type="evidence" value="ECO:0007669"/>
    <property type="project" value="InterPro"/>
</dbReference>
<keyword evidence="9" id="KW-0675">Receptor</keyword>
<comment type="similarity">
    <text evidence="14">Belongs to the ligand-gated ion channel (TC 1.A.9) family.</text>
</comment>
<keyword evidence="11" id="KW-1071">Ligand-gated ion channel</keyword>
<dbReference type="CDD" id="cd18997">
    <property type="entry name" value="LGIC_ECD_nAChR"/>
    <property type="match status" value="2"/>
</dbReference>
<dbReference type="Gene3D" id="2.70.170.10">
    <property type="entry name" value="Neurotransmitter-gated ion-channel ligand-binding domain"/>
    <property type="match status" value="2"/>
</dbReference>
<evidence type="ECO:0000256" key="6">
    <source>
        <dbReference type="ARBA" id="ARBA00023065"/>
    </source>
</evidence>
<comment type="subcellular location">
    <subcellularLocation>
        <location evidence="13">Synaptic cell membrane</location>
        <topology evidence="13">Multi-pass membrane protein</topology>
    </subcellularLocation>
</comment>
<feature type="domain" description="Neurotransmitter-gated ion-channel transmembrane" evidence="17">
    <location>
        <begin position="493"/>
        <end position="550"/>
    </location>
</feature>
<dbReference type="InterPro" id="IPR036719">
    <property type="entry name" value="Neuro-gated_channel_TM_sf"/>
</dbReference>
<dbReference type="FunFam" id="2.70.170.10:FF:000028">
    <property type="entry name" value="AcetylCholine Receptor"/>
    <property type="match status" value="2"/>
</dbReference>
<evidence type="ECO:0000256" key="9">
    <source>
        <dbReference type="ARBA" id="ARBA00023170"/>
    </source>
</evidence>
<dbReference type="FunFam" id="1.20.58.390:FF:000073">
    <property type="entry name" value="Neuronal acetylcholine receptor subunit alpha-9-II"/>
    <property type="match status" value="1"/>
</dbReference>
<dbReference type="GO" id="GO:0022848">
    <property type="term" value="F:acetylcholine-gated monoatomic cation-selective channel activity"/>
    <property type="evidence" value="ECO:0007669"/>
    <property type="project" value="InterPro"/>
</dbReference>
<evidence type="ECO:0000256" key="4">
    <source>
        <dbReference type="ARBA" id="ARBA00022989"/>
    </source>
</evidence>
<keyword evidence="8" id="KW-1015">Disulfide bond</keyword>
<feature type="domain" description="Neurotransmitter-gated ion-channel ligand-binding" evidence="16">
    <location>
        <begin position="13"/>
        <end position="108"/>
    </location>
</feature>